<dbReference type="Pfam" id="PF00575">
    <property type="entry name" value="S1"/>
    <property type="match status" value="1"/>
</dbReference>
<dbReference type="SMART" id="SM00955">
    <property type="entry name" value="RNB"/>
    <property type="match status" value="1"/>
</dbReference>
<protein>
    <recommendedName>
        <fullName evidence="7">Ribonuclease R</fullName>
        <shortName evidence="7">RNase R</shortName>
        <ecNumber evidence="7">3.1.13.1</ecNumber>
    </recommendedName>
</protein>
<evidence type="ECO:0000256" key="1">
    <source>
        <dbReference type="ARBA" id="ARBA00001849"/>
    </source>
</evidence>
<dbReference type="EMBL" id="JAUJEB010000001">
    <property type="protein sequence ID" value="MDN5212522.1"/>
    <property type="molecule type" value="Genomic_DNA"/>
</dbReference>
<dbReference type="PROSITE" id="PS50126">
    <property type="entry name" value="S1"/>
    <property type="match status" value="1"/>
</dbReference>
<reference evidence="9" key="1">
    <citation type="submission" date="2023-06" db="EMBL/GenBank/DDBJ databases">
        <title>Genomic of Agaribacillus aureum.</title>
        <authorList>
            <person name="Wang G."/>
        </authorList>
    </citation>
    <scope>NUCLEOTIDE SEQUENCE</scope>
    <source>
        <strain evidence="9">BMA12</strain>
    </source>
</reference>
<organism evidence="9 10">
    <name type="scientific">Agaribacillus aureus</name>
    <dbReference type="NCBI Taxonomy" id="3051825"/>
    <lineage>
        <taxon>Bacteria</taxon>
        <taxon>Pseudomonadati</taxon>
        <taxon>Bacteroidota</taxon>
        <taxon>Cytophagia</taxon>
        <taxon>Cytophagales</taxon>
        <taxon>Splendidivirgaceae</taxon>
        <taxon>Agaribacillus</taxon>
    </lineage>
</organism>
<feature type="domain" description="S1 motif" evidence="8">
    <location>
        <begin position="630"/>
        <end position="711"/>
    </location>
</feature>
<dbReference type="EC" id="3.1.13.1" evidence="7"/>
<dbReference type="InterPro" id="IPR040476">
    <property type="entry name" value="CSD2"/>
</dbReference>
<dbReference type="InterPro" id="IPR001900">
    <property type="entry name" value="RNase_II/R"/>
</dbReference>
<proteinExistence type="inferred from homology"/>
<keyword evidence="4 7" id="KW-0378">Hydrolase</keyword>
<keyword evidence="5 7" id="KW-0269">Exonuclease</keyword>
<keyword evidence="3 7" id="KW-0540">Nuclease</keyword>
<evidence type="ECO:0000256" key="3">
    <source>
        <dbReference type="ARBA" id="ARBA00022722"/>
    </source>
</evidence>
<dbReference type="Pfam" id="PF17876">
    <property type="entry name" value="CSD2"/>
    <property type="match status" value="1"/>
</dbReference>
<dbReference type="RefSeq" id="WP_346757840.1">
    <property type="nucleotide sequence ID" value="NZ_JAUJEB010000001.1"/>
</dbReference>
<accession>A0ABT8L667</accession>
<dbReference type="SMART" id="SM00316">
    <property type="entry name" value="S1"/>
    <property type="match status" value="1"/>
</dbReference>
<comment type="caution">
    <text evidence="9">The sequence shown here is derived from an EMBL/GenBank/DDBJ whole genome shotgun (WGS) entry which is preliminary data.</text>
</comment>
<dbReference type="InterPro" id="IPR050180">
    <property type="entry name" value="RNR_Ribonuclease"/>
</dbReference>
<comment type="subcellular location">
    <subcellularLocation>
        <location evidence="7">Cytoplasm</location>
    </subcellularLocation>
</comment>
<keyword evidence="2 7" id="KW-0963">Cytoplasm</keyword>
<dbReference type="NCBIfam" id="TIGR00358">
    <property type="entry name" value="3_prime_RNase"/>
    <property type="match status" value="1"/>
</dbReference>
<dbReference type="NCBIfam" id="TIGR02063">
    <property type="entry name" value="RNase_R"/>
    <property type="match status" value="1"/>
</dbReference>
<dbReference type="Pfam" id="PF00773">
    <property type="entry name" value="RNB"/>
    <property type="match status" value="1"/>
</dbReference>
<evidence type="ECO:0000259" key="8">
    <source>
        <dbReference type="PROSITE" id="PS50126"/>
    </source>
</evidence>
<comment type="function">
    <text evidence="7">3'-5' exoribonuclease that releases 5'-nucleoside monophosphates and is involved in maturation of structured RNAs.</text>
</comment>
<dbReference type="CDD" id="cd04471">
    <property type="entry name" value="S1_RNase_R"/>
    <property type="match status" value="1"/>
</dbReference>
<keyword evidence="6 7" id="KW-0694">RNA-binding</keyword>
<dbReference type="PROSITE" id="PS01175">
    <property type="entry name" value="RIBONUCLEASE_II"/>
    <property type="match status" value="1"/>
</dbReference>
<evidence type="ECO:0000313" key="10">
    <source>
        <dbReference type="Proteomes" id="UP001172083"/>
    </source>
</evidence>
<keyword evidence="10" id="KW-1185">Reference proteome</keyword>
<evidence type="ECO:0000313" key="9">
    <source>
        <dbReference type="EMBL" id="MDN5212522.1"/>
    </source>
</evidence>
<evidence type="ECO:0000256" key="6">
    <source>
        <dbReference type="ARBA" id="ARBA00022884"/>
    </source>
</evidence>
<dbReference type="InterPro" id="IPR022966">
    <property type="entry name" value="RNase_II/R_CS"/>
</dbReference>
<gene>
    <name evidence="7 9" type="primary">rnr</name>
    <name evidence="9" type="ORF">QQ020_10720</name>
</gene>
<dbReference type="Proteomes" id="UP001172083">
    <property type="component" value="Unassembled WGS sequence"/>
</dbReference>
<comment type="catalytic activity">
    <reaction evidence="1 7">
        <text>Exonucleolytic cleavage in the 3'- to 5'-direction to yield nucleoside 5'-phosphates.</text>
        <dbReference type="EC" id="3.1.13.1"/>
    </reaction>
</comment>
<evidence type="ECO:0000256" key="7">
    <source>
        <dbReference type="HAMAP-Rule" id="MF_01895"/>
    </source>
</evidence>
<evidence type="ECO:0000256" key="4">
    <source>
        <dbReference type="ARBA" id="ARBA00022801"/>
    </source>
</evidence>
<dbReference type="InterPro" id="IPR012340">
    <property type="entry name" value="NA-bd_OB-fold"/>
</dbReference>
<dbReference type="InterPro" id="IPR004476">
    <property type="entry name" value="RNase_II/RNase_R"/>
</dbReference>
<name>A0ABT8L667_9BACT</name>
<evidence type="ECO:0000256" key="2">
    <source>
        <dbReference type="ARBA" id="ARBA00022490"/>
    </source>
</evidence>
<sequence>MTKRKIKTKKLGKGVNENILKDQILDLLNSNVSTTYSVRQLAKILQIRGKKHKDKMLELLLKMEEQNEIRAIRNKFKSNHKPLSFIGTVDYVNPRTAFILSDGFTQDPRVKIDDLQYALDGDTVEFVLLSKPGRNPRARVERIVARKRNTFVGRIEISTRYAFVIADNKRMHYDIFVKNGAVNGARHNDKVIVEITEWPGWEKNPEGKIIKVLGKAGENNAEIHSIMAEFGLPFGFSDQVESAAQKISEKISATEIRKRKDFRKIPTFTIDPADAKDFDDALSFKKLKGGHYEVGIHIADVTHYVKQEDMLDREAFERATSVYLVDRTIPMLPERLSNGLCSLRPNEDKLTFSAIFELNENAQIIKEWFGRTIIHSDRRFTYEEAQEVIETGKGDFNEEVNSLNELAGKLRNDRFGKGAINFETAEVKFDLDEQGRPVGIIPKVRKDAHKMIEEFMLLANKRVANFIYHLDKDRDKYPFVYRTHDNPDPEKLTTFSVFARKFGHQLQLKETGVSNSLNLLMGEIEGKPEQNVLQTLAIRTMAKAKYTTEAKGHFGLAFDHYAHFTSPIRRYPDVMVHRLLQHYLLKGKPADREEYERKCEHSSEMEKRAADAERASIKYKQVEFMQNAEHKTYDGIVSGVTEWGVYVEIVETKCEGMVKIADIEDDFYEYDERNFCIVGVRNKKTITLGDNVKVIVKNTDIDRRTIDLLFV</sequence>
<evidence type="ECO:0000256" key="5">
    <source>
        <dbReference type="ARBA" id="ARBA00022839"/>
    </source>
</evidence>
<dbReference type="PANTHER" id="PTHR23355">
    <property type="entry name" value="RIBONUCLEASE"/>
    <property type="match status" value="1"/>
</dbReference>
<dbReference type="Gene3D" id="2.40.50.140">
    <property type="entry name" value="Nucleic acid-binding proteins"/>
    <property type="match status" value="2"/>
</dbReference>
<dbReference type="InterPro" id="IPR011805">
    <property type="entry name" value="RNase_R"/>
</dbReference>
<dbReference type="HAMAP" id="MF_01895">
    <property type="entry name" value="RNase_R"/>
    <property type="match status" value="1"/>
</dbReference>
<comment type="similarity">
    <text evidence="7">Belongs to the RNR ribonuclease family. RNase R subfamily.</text>
</comment>
<dbReference type="SUPFAM" id="SSF50249">
    <property type="entry name" value="Nucleic acid-binding proteins"/>
    <property type="match status" value="3"/>
</dbReference>
<dbReference type="PANTHER" id="PTHR23355:SF9">
    <property type="entry name" value="DIS3-LIKE EXONUCLEASE 2"/>
    <property type="match status" value="1"/>
</dbReference>
<dbReference type="InterPro" id="IPR003029">
    <property type="entry name" value="S1_domain"/>
</dbReference>